<dbReference type="InterPro" id="IPR013785">
    <property type="entry name" value="Aldolase_TIM"/>
</dbReference>
<dbReference type="InterPro" id="IPR022998">
    <property type="entry name" value="ThiamineP_synth_TenI"/>
</dbReference>
<dbReference type="EMBL" id="QNQU01000012">
    <property type="protein sequence ID" value="RBQ05809.1"/>
    <property type="molecule type" value="Genomic_DNA"/>
</dbReference>
<name>A0A366KX13_9SPHI</name>
<sequence>MELIVIAKPILFKEESNLINQLFEAGLQVFHLRKENVDEADYRKIIEEIPAEYHPRIALHHFHSLANDYDIHRIHHTESFRKESNNGSLPENKIYSTSIHHLADIEQIGQYDYSFFSPVFNSFSKPGYQGVIPVDFRLEKQDAKPKIIALGGIGLNQIDQVKEMNFDGIALLGSIWNDPSQALLTFKKAQAKCRAYSQNLTRQT</sequence>
<dbReference type="Gene3D" id="3.20.20.70">
    <property type="entry name" value="Aldolase class I"/>
    <property type="match status" value="1"/>
</dbReference>
<accession>A0A366KX13</accession>
<proteinExistence type="predicted"/>
<reference evidence="4 5" key="1">
    <citation type="submission" date="2018-07" db="EMBL/GenBank/DDBJ databases">
        <title>A draft genome of a endophytic bacteria, a new species of Pedobacter.</title>
        <authorList>
            <person name="Zhang Z.D."/>
            <person name="Chen Z.J."/>
        </authorList>
    </citation>
    <scope>NUCLEOTIDE SEQUENCE [LARGE SCALE GENOMIC DNA]</scope>
    <source>
        <strain evidence="4 5">RS10</strain>
    </source>
</reference>
<dbReference type="GO" id="GO:0004789">
    <property type="term" value="F:thiamine-phosphate diphosphorylase activity"/>
    <property type="evidence" value="ECO:0007669"/>
    <property type="project" value="TreeGrafter"/>
</dbReference>
<comment type="caution">
    <text evidence="4">The sequence shown here is derived from an EMBL/GenBank/DDBJ whole genome shotgun (WGS) entry which is preliminary data.</text>
</comment>
<dbReference type="SUPFAM" id="SSF51391">
    <property type="entry name" value="Thiamin phosphate synthase"/>
    <property type="match status" value="1"/>
</dbReference>
<evidence type="ECO:0000259" key="3">
    <source>
        <dbReference type="Pfam" id="PF02581"/>
    </source>
</evidence>
<dbReference type="Proteomes" id="UP000252081">
    <property type="component" value="Unassembled WGS sequence"/>
</dbReference>
<comment type="pathway">
    <text evidence="1">Cofactor biosynthesis; thiamine diphosphate biosynthesis.</text>
</comment>
<protein>
    <submittedName>
        <fullName evidence="4">Thiamine phosphate synthase</fullName>
    </submittedName>
</protein>
<keyword evidence="2" id="KW-0784">Thiamine biosynthesis</keyword>
<dbReference type="PANTHER" id="PTHR20857">
    <property type="entry name" value="THIAMINE-PHOSPHATE PYROPHOSPHORYLASE"/>
    <property type="match status" value="1"/>
</dbReference>
<evidence type="ECO:0000256" key="2">
    <source>
        <dbReference type="ARBA" id="ARBA00022977"/>
    </source>
</evidence>
<dbReference type="CDD" id="cd00564">
    <property type="entry name" value="TMP_TenI"/>
    <property type="match status" value="1"/>
</dbReference>
<dbReference type="PANTHER" id="PTHR20857:SF15">
    <property type="entry name" value="THIAMINE-PHOSPHATE SYNTHASE"/>
    <property type="match status" value="1"/>
</dbReference>
<evidence type="ECO:0000313" key="4">
    <source>
        <dbReference type="EMBL" id="RBQ05809.1"/>
    </source>
</evidence>
<keyword evidence="5" id="KW-1185">Reference proteome</keyword>
<organism evidence="4 5">
    <name type="scientific">Pedobacter miscanthi</name>
    <dbReference type="NCBI Taxonomy" id="2259170"/>
    <lineage>
        <taxon>Bacteria</taxon>
        <taxon>Pseudomonadati</taxon>
        <taxon>Bacteroidota</taxon>
        <taxon>Sphingobacteriia</taxon>
        <taxon>Sphingobacteriales</taxon>
        <taxon>Sphingobacteriaceae</taxon>
        <taxon>Pedobacter</taxon>
    </lineage>
</organism>
<dbReference type="GO" id="GO:0009228">
    <property type="term" value="P:thiamine biosynthetic process"/>
    <property type="evidence" value="ECO:0007669"/>
    <property type="project" value="UniProtKB-KW"/>
</dbReference>
<dbReference type="GO" id="GO:0005737">
    <property type="term" value="C:cytoplasm"/>
    <property type="evidence" value="ECO:0007669"/>
    <property type="project" value="TreeGrafter"/>
</dbReference>
<evidence type="ECO:0000313" key="5">
    <source>
        <dbReference type="Proteomes" id="UP000252081"/>
    </source>
</evidence>
<dbReference type="InterPro" id="IPR036206">
    <property type="entry name" value="ThiamineP_synth_sf"/>
</dbReference>
<evidence type="ECO:0000256" key="1">
    <source>
        <dbReference type="ARBA" id="ARBA00004948"/>
    </source>
</evidence>
<feature type="domain" description="Thiamine phosphate synthase/TenI" evidence="3">
    <location>
        <begin position="6"/>
        <end position="175"/>
    </location>
</feature>
<dbReference type="AlphaFoldDB" id="A0A366KX13"/>
<dbReference type="OrthoDB" id="194683at2"/>
<gene>
    <name evidence="4" type="ORF">DRW42_15020</name>
</gene>
<dbReference type="RefSeq" id="WP_113949648.1">
    <property type="nucleotide sequence ID" value="NZ_QNQU01000012.1"/>
</dbReference>
<dbReference type="Pfam" id="PF02581">
    <property type="entry name" value="TMP-TENI"/>
    <property type="match status" value="1"/>
</dbReference>